<reference evidence="2 3" key="1">
    <citation type="journal article" date="2018" name="Mol. Plant">
        <title>The genome of Artemisia annua provides insight into the evolution of Asteraceae family and artemisinin biosynthesis.</title>
        <authorList>
            <person name="Shen Q."/>
            <person name="Zhang L."/>
            <person name="Liao Z."/>
            <person name="Wang S."/>
            <person name="Yan T."/>
            <person name="Shi P."/>
            <person name="Liu M."/>
            <person name="Fu X."/>
            <person name="Pan Q."/>
            <person name="Wang Y."/>
            <person name="Lv Z."/>
            <person name="Lu X."/>
            <person name="Zhang F."/>
            <person name="Jiang W."/>
            <person name="Ma Y."/>
            <person name="Chen M."/>
            <person name="Hao X."/>
            <person name="Li L."/>
            <person name="Tang Y."/>
            <person name="Lv G."/>
            <person name="Zhou Y."/>
            <person name="Sun X."/>
            <person name="Brodelius P.E."/>
            <person name="Rose J.K.C."/>
            <person name="Tang K."/>
        </authorList>
    </citation>
    <scope>NUCLEOTIDE SEQUENCE [LARGE SCALE GENOMIC DNA]</scope>
    <source>
        <strain evidence="3">cv. Huhao1</strain>
        <tissue evidence="2">Leaf</tissue>
    </source>
</reference>
<dbReference type="Proteomes" id="UP000245207">
    <property type="component" value="Unassembled WGS sequence"/>
</dbReference>
<keyword evidence="3" id="KW-1185">Reference proteome</keyword>
<name>A0A2U1M4C1_ARTAN</name>
<organism evidence="2 3">
    <name type="scientific">Artemisia annua</name>
    <name type="common">Sweet wormwood</name>
    <dbReference type="NCBI Taxonomy" id="35608"/>
    <lineage>
        <taxon>Eukaryota</taxon>
        <taxon>Viridiplantae</taxon>
        <taxon>Streptophyta</taxon>
        <taxon>Embryophyta</taxon>
        <taxon>Tracheophyta</taxon>
        <taxon>Spermatophyta</taxon>
        <taxon>Magnoliopsida</taxon>
        <taxon>eudicotyledons</taxon>
        <taxon>Gunneridae</taxon>
        <taxon>Pentapetalae</taxon>
        <taxon>asterids</taxon>
        <taxon>campanulids</taxon>
        <taxon>Asterales</taxon>
        <taxon>Asteraceae</taxon>
        <taxon>Asteroideae</taxon>
        <taxon>Anthemideae</taxon>
        <taxon>Artemisiinae</taxon>
        <taxon>Artemisia</taxon>
    </lineage>
</organism>
<dbReference type="AlphaFoldDB" id="A0A2U1M4C1"/>
<protein>
    <submittedName>
        <fullName evidence="2">Uncharacterized protein</fullName>
    </submittedName>
</protein>
<evidence type="ECO:0000313" key="2">
    <source>
        <dbReference type="EMBL" id="PWA56106.1"/>
    </source>
</evidence>
<gene>
    <name evidence="2" type="ORF">CTI12_AA421340</name>
</gene>
<accession>A0A2U1M4C1</accession>
<feature type="region of interest" description="Disordered" evidence="1">
    <location>
        <begin position="1"/>
        <end position="23"/>
    </location>
</feature>
<sequence>MRHPDIAEGENFDGVGSDKDDLRDKDDSENAGFYYHAKVGDTIGDTIHKEFLSPVPGLYYMPYPYNEGSRSNLPKYMREKWDEVHVVKIGLLRKELLHDPKRDCFTTSEGLFHHFGGDYGLVRVLAQSKIAPSLRMPILYVDHHKCIN</sequence>
<evidence type="ECO:0000313" key="3">
    <source>
        <dbReference type="Proteomes" id="UP000245207"/>
    </source>
</evidence>
<comment type="caution">
    <text evidence="2">The sequence shown here is derived from an EMBL/GenBank/DDBJ whole genome shotgun (WGS) entry which is preliminary data.</text>
</comment>
<evidence type="ECO:0000256" key="1">
    <source>
        <dbReference type="SAM" id="MobiDB-lite"/>
    </source>
</evidence>
<dbReference type="EMBL" id="PKPP01006568">
    <property type="protein sequence ID" value="PWA56106.1"/>
    <property type="molecule type" value="Genomic_DNA"/>
</dbReference>
<proteinExistence type="predicted"/>